<dbReference type="GeneID" id="101861341"/>
<protein>
    <submittedName>
        <fullName evidence="3">Uncharacterized protein LOC101861341 isoform X1</fullName>
    </submittedName>
</protein>
<name>A0ABM0JFY9_APLCA</name>
<dbReference type="RefSeq" id="XP_005092807.1">
    <property type="nucleotide sequence ID" value="XM_005092750.3"/>
</dbReference>
<accession>A0ABM0JFY9</accession>
<dbReference type="Proteomes" id="UP000694888">
    <property type="component" value="Unplaced"/>
</dbReference>
<organism evidence="2 3">
    <name type="scientific">Aplysia californica</name>
    <name type="common">California sea hare</name>
    <dbReference type="NCBI Taxonomy" id="6500"/>
    <lineage>
        <taxon>Eukaryota</taxon>
        <taxon>Metazoa</taxon>
        <taxon>Spiralia</taxon>
        <taxon>Lophotrochozoa</taxon>
        <taxon>Mollusca</taxon>
        <taxon>Gastropoda</taxon>
        <taxon>Heterobranchia</taxon>
        <taxon>Euthyneura</taxon>
        <taxon>Tectipleura</taxon>
        <taxon>Aplysiida</taxon>
        <taxon>Aplysioidea</taxon>
        <taxon>Aplysiidae</taxon>
        <taxon>Aplysia</taxon>
    </lineage>
</organism>
<evidence type="ECO:0000313" key="2">
    <source>
        <dbReference type="Proteomes" id="UP000694888"/>
    </source>
</evidence>
<keyword evidence="1" id="KW-1133">Transmembrane helix</keyword>
<keyword evidence="1" id="KW-0812">Transmembrane</keyword>
<keyword evidence="1" id="KW-0472">Membrane</keyword>
<proteinExistence type="predicted"/>
<reference evidence="3" key="1">
    <citation type="submission" date="2025-08" db="UniProtKB">
        <authorList>
            <consortium name="RefSeq"/>
        </authorList>
    </citation>
    <scope>IDENTIFICATION</scope>
</reference>
<evidence type="ECO:0000313" key="3">
    <source>
        <dbReference type="RefSeq" id="XP_005092807.1"/>
    </source>
</evidence>
<sequence length="251" mass="27887">MAHFATREPQRSKLVYKIYSYKMGIFQVILVAVFMASFAAADYENPECQRSLQACAFPLAMKFGMHFQSAESLIALFKSVNMDTVCTSFLHPFVECVQEALDAVCERTETIDEVGNYLSLLSYVCSPEGIQVVESMKESPCLNDIYAFRAVGGLIDTCQQEAYTEETSHVEQAMLQGTEPDTHAVWCPLVAGMRTCMVGGVGMLCGDSFEEFFGQVWDRMSVSLTGGVDCSESLRRAAVFRKRSLADLFPL</sequence>
<gene>
    <name evidence="3" type="primary">LOC101861341</name>
</gene>
<keyword evidence="2" id="KW-1185">Reference proteome</keyword>
<feature type="transmembrane region" description="Helical" evidence="1">
    <location>
        <begin position="21"/>
        <end position="41"/>
    </location>
</feature>
<evidence type="ECO:0000256" key="1">
    <source>
        <dbReference type="SAM" id="Phobius"/>
    </source>
</evidence>